<feature type="transmembrane region" description="Helical" evidence="1">
    <location>
        <begin position="155"/>
        <end position="174"/>
    </location>
</feature>
<feature type="transmembrane region" description="Helical" evidence="1">
    <location>
        <begin position="335"/>
        <end position="359"/>
    </location>
</feature>
<feature type="transmembrane region" description="Helical" evidence="1">
    <location>
        <begin position="224"/>
        <end position="244"/>
    </location>
</feature>
<feature type="transmembrane region" description="Helical" evidence="1">
    <location>
        <begin position="32"/>
        <end position="55"/>
    </location>
</feature>
<feature type="transmembrane region" description="Helical" evidence="1">
    <location>
        <begin position="371"/>
        <end position="389"/>
    </location>
</feature>
<feature type="transmembrane region" description="Helical" evidence="1">
    <location>
        <begin position="6"/>
        <end position="25"/>
    </location>
</feature>
<dbReference type="GeneID" id="301040938"/>
<feature type="transmembrane region" description="Helical" evidence="1">
    <location>
        <begin position="181"/>
        <end position="212"/>
    </location>
</feature>
<comment type="caution">
    <text evidence="2">The sequence shown here is derived from an EMBL/GenBank/DDBJ whole genome shotgun (WGS) entry which is preliminary data.</text>
</comment>
<protein>
    <submittedName>
        <fullName evidence="2">Uncharacterized protein</fullName>
    </submittedName>
</protein>
<reference evidence="2 3" key="1">
    <citation type="submission" date="2018-04" db="EMBL/GenBank/DDBJ databases">
        <authorList>
            <person name="Hagen T."/>
        </authorList>
    </citation>
    <scope>NUCLEOTIDE SEQUENCE [LARGE SCALE GENOMIC DNA]</scope>
    <source>
        <strain evidence="2 3">TPD7009</strain>
    </source>
</reference>
<dbReference type="Proteomes" id="UP000244335">
    <property type="component" value="Unassembled WGS sequence"/>
</dbReference>
<name>A0AA92H755_RHIRH</name>
<gene>
    <name evidence="2" type="ORF">DC430_22300</name>
</gene>
<dbReference type="EMBL" id="QDFR01000013">
    <property type="protein sequence ID" value="PVE50123.1"/>
    <property type="molecule type" value="Genomic_DNA"/>
</dbReference>
<organism evidence="2 3">
    <name type="scientific">Rhizobium rhizogenes</name>
    <name type="common">Agrobacterium rhizogenes</name>
    <dbReference type="NCBI Taxonomy" id="359"/>
    <lineage>
        <taxon>Bacteria</taxon>
        <taxon>Pseudomonadati</taxon>
        <taxon>Pseudomonadota</taxon>
        <taxon>Alphaproteobacteria</taxon>
        <taxon>Hyphomicrobiales</taxon>
        <taxon>Rhizobiaceae</taxon>
        <taxon>Rhizobium/Agrobacterium group</taxon>
        <taxon>Rhizobium</taxon>
    </lineage>
</organism>
<feature type="transmembrane region" description="Helical" evidence="1">
    <location>
        <begin position="396"/>
        <end position="420"/>
    </location>
</feature>
<keyword evidence="1" id="KW-0472">Membrane</keyword>
<evidence type="ECO:0000313" key="2">
    <source>
        <dbReference type="EMBL" id="PVE50123.1"/>
    </source>
</evidence>
<feature type="transmembrane region" description="Helical" evidence="1">
    <location>
        <begin position="122"/>
        <end position="143"/>
    </location>
</feature>
<sequence>MDTLNQILFIGICFFILLRFYWLALRNTPWKGLLSALACILYIFCLYGSALMQVAGLSSTKLLGPHILPPAQAYELGGLAGKWAIELCVILLGEVMAGFLVPQRNPLISQRSISRASGEFNFVMRNAALALIVVGSISTLAFHSDLSSRADGGQGVVTILKTCLAVGLCVFAFHNFFNQRIYYLVSACGMILLVTGAVRSPVLSVALAFFAGKIARGEVTAAMLMRYAVYGLVLAVVGGAMSNFRGDVVSGRGADLYTAFAESIENPFTAVYGGGIDTLDGYRLAQFVQPNEPARPANILVAITTFVPRALWPDKPQDLSLDITNRYLRWDQGGIFLSLVGYLSIAFGGYIQALLALFILMTGLCGLYRKVFATFYGFIVLLMTFRLFLGGSPFDIYFCLVYLLIYTLAQIPFKLIWVGYSRKTYSDGWPV</sequence>
<keyword evidence="1" id="KW-1133">Transmembrane helix</keyword>
<evidence type="ECO:0000256" key="1">
    <source>
        <dbReference type="SAM" id="Phobius"/>
    </source>
</evidence>
<dbReference type="RefSeq" id="WP_113488661.1">
    <property type="nucleotide sequence ID" value="NZ_QDFR01000013.1"/>
</dbReference>
<proteinExistence type="predicted"/>
<feature type="transmembrane region" description="Helical" evidence="1">
    <location>
        <begin position="83"/>
        <end position="101"/>
    </location>
</feature>
<accession>A0AA92H755</accession>
<keyword evidence="1" id="KW-0812">Transmembrane</keyword>
<dbReference type="AlphaFoldDB" id="A0AA92H755"/>
<evidence type="ECO:0000313" key="3">
    <source>
        <dbReference type="Proteomes" id="UP000244335"/>
    </source>
</evidence>